<keyword evidence="1" id="KW-0812">Transmembrane</keyword>
<gene>
    <name evidence="2" type="ORF">K457DRAFT_400829</name>
</gene>
<keyword evidence="3" id="KW-1185">Reference proteome</keyword>
<evidence type="ECO:0000313" key="3">
    <source>
        <dbReference type="Proteomes" id="UP000078512"/>
    </source>
</evidence>
<protein>
    <submittedName>
        <fullName evidence="2">Uncharacterized protein</fullName>
    </submittedName>
</protein>
<evidence type="ECO:0000256" key="1">
    <source>
        <dbReference type="SAM" id="Phobius"/>
    </source>
</evidence>
<evidence type="ECO:0000313" key="2">
    <source>
        <dbReference type="EMBL" id="OAQ31062.1"/>
    </source>
</evidence>
<organism evidence="2 3">
    <name type="scientific">Linnemannia elongata AG-77</name>
    <dbReference type="NCBI Taxonomy" id="1314771"/>
    <lineage>
        <taxon>Eukaryota</taxon>
        <taxon>Fungi</taxon>
        <taxon>Fungi incertae sedis</taxon>
        <taxon>Mucoromycota</taxon>
        <taxon>Mortierellomycotina</taxon>
        <taxon>Mortierellomycetes</taxon>
        <taxon>Mortierellales</taxon>
        <taxon>Mortierellaceae</taxon>
        <taxon>Linnemannia</taxon>
    </lineage>
</organism>
<feature type="transmembrane region" description="Helical" evidence="1">
    <location>
        <begin position="12"/>
        <end position="28"/>
    </location>
</feature>
<reference evidence="2 3" key="1">
    <citation type="submission" date="2016-05" db="EMBL/GenBank/DDBJ databases">
        <title>Genome sequencing reveals origins of a unique bacterial endosymbiosis in the earliest lineages of terrestrial Fungi.</title>
        <authorList>
            <consortium name="DOE Joint Genome Institute"/>
            <person name="Uehling J."/>
            <person name="Gryganskyi A."/>
            <person name="Hameed K."/>
            <person name="Tschaplinski T."/>
            <person name="Misztal P."/>
            <person name="Wu S."/>
            <person name="Desiro A."/>
            <person name="Vande Pol N."/>
            <person name="Du Z.-Y."/>
            <person name="Zienkiewicz A."/>
            <person name="Zienkiewicz K."/>
            <person name="Morin E."/>
            <person name="Tisserant E."/>
            <person name="Splivallo R."/>
            <person name="Hainaut M."/>
            <person name="Henrissat B."/>
            <person name="Ohm R."/>
            <person name="Kuo A."/>
            <person name="Yan J."/>
            <person name="Lipzen A."/>
            <person name="Nolan M."/>
            <person name="Labutti K."/>
            <person name="Barry K."/>
            <person name="Goldstein A."/>
            <person name="Labbe J."/>
            <person name="Schadt C."/>
            <person name="Tuskan G."/>
            <person name="Grigoriev I."/>
            <person name="Martin F."/>
            <person name="Vilgalys R."/>
            <person name="Bonito G."/>
        </authorList>
    </citation>
    <scope>NUCLEOTIDE SEQUENCE [LARGE SCALE GENOMIC DNA]</scope>
    <source>
        <strain evidence="2 3">AG-77</strain>
    </source>
</reference>
<name>A0A197K0D7_9FUNG</name>
<accession>A0A197K0D7</accession>
<sequence>MMLLLPRPDHRGLMLTHTFSCCCCYGYFYRCFPRFSLPKPSSDPVSTFSLIFTFFSLLTFISSPFLYPFICSSSANHSLLAFTFSLSSLHHFSFSFHLPGIPPSVVRLVTYRCKNGGKKKRHLQPSQLLKKLFRNRTGTSQGSAQEQDKGNRSVIVDHLLSLRNNHHGTISWIARGQRTIWGMDKGVESVSNPGTHRVHAAFYFI</sequence>
<dbReference type="Proteomes" id="UP000078512">
    <property type="component" value="Unassembled WGS sequence"/>
</dbReference>
<dbReference type="EMBL" id="KV442031">
    <property type="protein sequence ID" value="OAQ31062.1"/>
    <property type="molecule type" value="Genomic_DNA"/>
</dbReference>
<proteinExistence type="predicted"/>
<keyword evidence="1" id="KW-1133">Transmembrane helix</keyword>
<keyword evidence="1" id="KW-0472">Membrane</keyword>
<feature type="transmembrane region" description="Helical" evidence="1">
    <location>
        <begin position="48"/>
        <end position="67"/>
    </location>
</feature>
<dbReference type="AlphaFoldDB" id="A0A197K0D7"/>